<feature type="compositionally biased region" description="Basic and acidic residues" evidence="1">
    <location>
        <begin position="184"/>
        <end position="195"/>
    </location>
</feature>
<feature type="compositionally biased region" description="Basic and acidic residues" evidence="1">
    <location>
        <begin position="227"/>
        <end position="245"/>
    </location>
</feature>
<dbReference type="InterPro" id="IPR003646">
    <property type="entry name" value="SH3-like_bac-type"/>
</dbReference>
<proteinExistence type="predicted"/>
<evidence type="ECO:0000256" key="1">
    <source>
        <dbReference type="SAM" id="MobiDB-lite"/>
    </source>
</evidence>
<dbReference type="OrthoDB" id="102964at2"/>
<evidence type="ECO:0000313" key="5">
    <source>
        <dbReference type="Proteomes" id="UP000198575"/>
    </source>
</evidence>
<feature type="domain" description="SH3b" evidence="3">
    <location>
        <begin position="31"/>
        <end position="83"/>
    </location>
</feature>
<keyword evidence="2" id="KW-0732">Signal</keyword>
<dbReference type="Pfam" id="PF08239">
    <property type="entry name" value="SH3_3"/>
    <property type="match status" value="1"/>
</dbReference>
<keyword evidence="5" id="KW-1185">Reference proteome</keyword>
<dbReference type="AlphaFoldDB" id="A0A1I5A5F1"/>
<name>A0A1I5A5F1_9GAMM</name>
<accession>A0A1I5A5F1</accession>
<feature type="compositionally biased region" description="Basic and acidic residues" evidence="1">
    <location>
        <begin position="148"/>
        <end position="174"/>
    </location>
</feature>
<reference evidence="4 5" key="1">
    <citation type="submission" date="2016-10" db="EMBL/GenBank/DDBJ databases">
        <authorList>
            <person name="de Groot N.N."/>
        </authorList>
    </citation>
    <scope>NUCLEOTIDE SEQUENCE [LARGE SCALE GENOMIC DNA]</scope>
    <source>
        <strain evidence="4 5">CGMCC 1.7659</strain>
    </source>
</reference>
<protein>
    <submittedName>
        <fullName evidence="4">Uncharacterized conserved protein YraI</fullName>
    </submittedName>
</protein>
<dbReference type="RefSeq" id="WP_139225082.1">
    <property type="nucleotide sequence ID" value="NZ_FOVF01000032.1"/>
</dbReference>
<organism evidence="4 5">
    <name type="scientific">Dokdonella immobilis</name>
    <dbReference type="NCBI Taxonomy" id="578942"/>
    <lineage>
        <taxon>Bacteria</taxon>
        <taxon>Pseudomonadati</taxon>
        <taxon>Pseudomonadota</taxon>
        <taxon>Gammaproteobacteria</taxon>
        <taxon>Lysobacterales</taxon>
        <taxon>Rhodanobacteraceae</taxon>
        <taxon>Dokdonella</taxon>
    </lineage>
</organism>
<feature type="region of interest" description="Disordered" evidence="1">
    <location>
        <begin position="143"/>
        <end position="294"/>
    </location>
</feature>
<gene>
    <name evidence="4" type="ORF">SAMN05216289_13235</name>
</gene>
<feature type="compositionally biased region" description="Basic residues" evidence="1">
    <location>
        <begin position="261"/>
        <end position="273"/>
    </location>
</feature>
<sequence length="294" mass="34090">MKRLAWLAAAAALFATASVAARAQDAYTTVNLNMRAAPDVDYPLIRTLPAGTAVSVQGCIDGWLWCDVVAYGERGWVAGDYLEYVYRNHRVFLPDYGARLGIPIISFVIGDYWGRHYSHRSFYRNHHYRDRWYNHGVHYARHSRHHGNRWDRRSGNRHDVRHDGRHDGRRDGHHDSRRRAHRSSAHDRRDYDRGRGQHQARNGNHRQSTRSVQRSSVRVAHRGNRQVRHDTRMTRTTNARRDGGMHGRSGSRAAHASTDRKHGKRQRASVGKRQHGDARKSSHSKGSRDRNRER</sequence>
<evidence type="ECO:0000313" key="4">
    <source>
        <dbReference type="EMBL" id="SFN57683.1"/>
    </source>
</evidence>
<feature type="compositionally biased region" description="Basic and acidic residues" evidence="1">
    <location>
        <begin position="274"/>
        <end position="294"/>
    </location>
</feature>
<dbReference type="EMBL" id="FOVF01000032">
    <property type="protein sequence ID" value="SFN57683.1"/>
    <property type="molecule type" value="Genomic_DNA"/>
</dbReference>
<feature type="signal peptide" evidence="2">
    <location>
        <begin position="1"/>
        <end position="23"/>
    </location>
</feature>
<dbReference type="Gene3D" id="2.30.30.40">
    <property type="entry name" value="SH3 Domains"/>
    <property type="match status" value="1"/>
</dbReference>
<feature type="chain" id="PRO_5011785264" evidence="2">
    <location>
        <begin position="24"/>
        <end position="294"/>
    </location>
</feature>
<dbReference type="STRING" id="578942.SAMN05216289_13235"/>
<feature type="compositionally biased region" description="Low complexity" evidence="1">
    <location>
        <begin position="209"/>
        <end position="218"/>
    </location>
</feature>
<evidence type="ECO:0000259" key="3">
    <source>
        <dbReference type="Pfam" id="PF08239"/>
    </source>
</evidence>
<evidence type="ECO:0000256" key="2">
    <source>
        <dbReference type="SAM" id="SignalP"/>
    </source>
</evidence>
<dbReference type="Proteomes" id="UP000198575">
    <property type="component" value="Unassembled WGS sequence"/>
</dbReference>